<evidence type="ECO:0000313" key="1">
    <source>
        <dbReference type="EMBL" id="CAL1266309.1"/>
    </source>
</evidence>
<evidence type="ECO:0000313" key="2">
    <source>
        <dbReference type="Proteomes" id="UP001497382"/>
    </source>
</evidence>
<proteinExistence type="predicted"/>
<reference evidence="1 2" key="1">
    <citation type="submission" date="2024-04" db="EMBL/GenBank/DDBJ databases">
        <authorList>
            <person name="Rising A."/>
            <person name="Reimegard J."/>
            <person name="Sonavane S."/>
            <person name="Akerstrom W."/>
            <person name="Nylinder S."/>
            <person name="Hedman E."/>
            <person name="Kallberg Y."/>
        </authorList>
    </citation>
    <scope>NUCLEOTIDE SEQUENCE [LARGE SCALE GENOMIC DNA]</scope>
</reference>
<gene>
    <name evidence="1" type="ORF">LARSCL_LOCUS3020</name>
</gene>
<organism evidence="1 2">
    <name type="scientific">Larinioides sclopetarius</name>
    <dbReference type="NCBI Taxonomy" id="280406"/>
    <lineage>
        <taxon>Eukaryota</taxon>
        <taxon>Metazoa</taxon>
        <taxon>Ecdysozoa</taxon>
        <taxon>Arthropoda</taxon>
        <taxon>Chelicerata</taxon>
        <taxon>Arachnida</taxon>
        <taxon>Araneae</taxon>
        <taxon>Araneomorphae</taxon>
        <taxon>Entelegynae</taxon>
        <taxon>Araneoidea</taxon>
        <taxon>Araneidae</taxon>
        <taxon>Larinioides</taxon>
    </lineage>
</organism>
<name>A0AAV1Z4N5_9ARAC</name>
<protein>
    <submittedName>
        <fullName evidence="1">Uncharacterized protein</fullName>
    </submittedName>
</protein>
<accession>A0AAV1Z4N5</accession>
<dbReference type="AlphaFoldDB" id="A0AAV1Z4N5"/>
<comment type="caution">
    <text evidence="1">The sequence shown here is derived from an EMBL/GenBank/DDBJ whole genome shotgun (WGS) entry which is preliminary data.</text>
</comment>
<dbReference type="Proteomes" id="UP001497382">
    <property type="component" value="Unassembled WGS sequence"/>
</dbReference>
<keyword evidence="2" id="KW-1185">Reference proteome</keyword>
<feature type="non-terminal residue" evidence="1">
    <location>
        <position position="1"/>
    </location>
</feature>
<sequence length="101" mass="11157">FIASINLRFIGCINDATLTGRKKIALISSGCVCERCQSAELLYVWDLAAANFALHAVKLIIKPFFTNFGILPRIPLISGKFTGKEYALIFLNALGFFDLPM</sequence>
<dbReference type="EMBL" id="CAXIEN010000023">
    <property type="protein sequence ID" value="CAL1266309.1"/>
    <property type="molecule type" value="Genomic_DNA"/>
</dbReference>